<dbReference type="AlphaFoldDB" id="A0AAN8X0D9"/>
<accession>A0AAN8X0D9</accession>
<organism evidence="2 3">
    <name type="scientific">Halocaridina rubra</name>
    <name type="common">Hawaiian red shrimp</name>
    <dbReference type="NCBI Taxonomy" id="373956"/>
    <lineage>
        <taxon>Eukaryota</taxon>
        <taxon>Metazoa</taxon>
        <taxon>Ecdysozoa</taxon>
        <taxon>Arthropoda</taxon>
        <taxon>Crustacea</taxon>
        <taxon>Multicrustacea</taxon>
        <taxon>Malacostraca</taxon>
        <taxon>Eumalacostraca</taxon>
        <taxon>Eucarida</taxon>
        <taxon>Decapoda</taxon>
        <taxon>Pleocyemata</taxon>
        <taxon>Caridea</taxon>
        <taxon>Atyoidea</taxon>
        <taxon>Atyidae</taxon>
        <taxon>Halocaridina</taxon>
    </lineage>
</organism>
<reference evidence="2 3" key="1">
    <citation type="submission" date="2023-11" db="EMBL/GenBank/DDBJ databases">
        <title>Halocaridina rubra genome assembly.</title>
        <authorList>
            <person name="Smith C."/>
        </authorList>
    </citation>
    <scope>NUCLEOTIDE SEQUENCE [LARGE SCALE GENOMIC DNA]</scope>
    <source>
        <strain evidence="2">EP-1</strain>
        <tissue evidence="2">Whole</tissue>
    </source>
</reference>
<dbReference type="EMBL" id="JAXCGZ010015931">
    <property type="protein sequence ID" value="KAK7069710.1"/>
    <property type="molecule type" value="Genomic_DNA"/>
</dbReference>
<evidence type="ECO:0000256" key="1">
    <source>
        <dbReference type="SAM" id="MobiDB-lite"/>
    </source>
</evidence>
<feature type="non-terminal residue" evidence="2">
    <location>
        <position position="676"/>
    </location>
</feature>
<feature type="region of interest" description="Disordered" evidence="1">
    <location>
        <begin position="85"/>
        <end position="126"/>
    </location>
</feature>
<dbReference type="Proteomes" id="UP001381693">
    <property type="component" value="Unassembled WGS sequence"/>
</dbReference>
<comment type="caution">
    <text evidence="2">The sequence shown here is derived from an EMBL/GenBank/DDBJ whole genome shotgun (WGS) entry which is preliminary data.</text>
</comment>
<gene>
    <name evidence="2" type="ORF">SK128_028464</name>
</gene>
<evidence type="ECO:0000313" key="3">
    <source>
        <dbReference type="Proteomes" id="UP001381693"/>
    </source>
</evidence>
<name>A0AAN8X0D9_HALRR</name>
<feature type="region of interest" description="Disordered" evidence="1">
    <location>
        <begin position="160"/>
        <end position="180"/>
    </location>
</feature>
<protein>
    <submittedName>
        <fullName evidence="2">Uncharacterized protein</fullName>
    </submittedName>
</protein>
<proteinExistence type="predicted"/>
<evidence type="ECO:0000313" key="2">
    <source>
        <dbReference type="EMBL" id="KAK7069710.1"/>
    </source>
</evidence>
<keyword evidence="3" id="KW-1185">Reference proteome</keyword>
<feature type="compositionally biased region" description="Basic and acidic residues" evidence="1">
    <location>
        <begin position="167"/>
        <end position="177"/>
    </location>
</feature>
<feature type="compositionally biased region" description="Polar residues" evidence="1">
    <location>
        <begin position="116"/>
        <end position="126"/>
    </location>
</feature>
<sequence length="676" mass="76911">MNTFYNRIKRFFLNIKTDVQEKYECEGGVVPFHTSNGVLEGGSTPQKNSFFERIEKKKKKLNQNNGFQREEENDMKTSDKIADSFHSLKGAPDMGSSSRKSNFFGRVEKKKKKRNQNNGFQSVEDNDMQTTFGDVVARGNTSNFVVFSFHPSKGVIEEGYESQNSHLSDKTGEKTDQDNDCQIETENDSQTTLEDVVGVEMISDSEVFPFHSSEGVLEVGLTPQNCRSSQRLQMKKNQNTSFQKDQVTTTFENAVAKEKTSNGAVLPFHSSKGVLEVGLTPENCRSLQQKTNKKNRSNFYQKKDELDAFGNVVSVEKISNRFVVGVQRHGCSAAILELQKTSAAAAASSEIRELQQRKLSQNFIAAEKRNFNEWNVQKKYLKNCFATEKQQLKDCSSAEKQHLGDLFVVEKQQLNDCSSTNRQQLEACFAAEKQQLEDCSLSEKQQLEDFFAAEKLLLDEYSATMKQNCSAAETQQLQILLEETQQLKYGFRAETQLLNCSTVAEAVAGTQQLLCIFEAEKRYSENSTVAVKQQSENDVTAEKEQLEYIITAEELYLKNRFAGDKHRLEKCSTAEKQHSENCFTAEKQRSENRFAAEKQRLENLFPTEKELSENHFTAGKQHMEDSIAAEKQHLNNSTAAEQQQTQQSSLPFKAECRAMHIIEHKQCREEEEEEEE</sequence>